<gene>
    <name evidence="1" type="ORF">CBP51_06170</name>
</gene>
<keyword evidence="2" id="KW-1185">Reference proteome</keyword>
<dbReference type="NCBIfam" id="NF035938">
    <property type="entry name" value="EboA_domain"/>
    <property type="match status" value="1"/>
</dbReference>
<proteinExistence type="predicted"/>
<protein>
    <submittedName>
        <fullName evidence="1">Uncharacterized protein</fullName>
    </submittedName>
</protein>
<dbReference type="InterPro" id="IPR047715">
    <property type="entry name" value="EboA_dom"/>
</dbReference>
<reference evidence="2" key="1">
    <citation type="submission" date="2017-05" db="EMBL/GenBank/DDBJ databases">
        <authorList>
            <person name="Barney B.M."/>
        </authorList>
    </citation>
    <scope>NUCLEOTIDE SEQUENCE [LARGE SCALE GENOMIC DNA]</scope>
    <source>
        <strain evidence="2">PSBB022</strain>
    </source>
</reference>
<dbReference type="Proteomes" id="UP000216101">
    <property type="component" value="Unassembled WGS sequence"/>
</dbReference>
<comment type="caution">
    <text evidence="1">The sequence shown here is derived from an EMBL/GenBank/DDBJ whole genome shotgun (WGS) entry which is preliminary data.</text>
</comment>
<dbReference type="RefSeq" id="WP_094984232.1">
    <property type="nucleotide sequence ID" value="NZ_NHNI01000001.1"/>
</dbReference>
<dbReference type="AlphaFoldDB" id="A0A266Q9S9"/>
<dbReference type="EMBL" id="NHNI01000001">
    <property type="protein sequence ID" value="OZY86602.1"/>
    <property type="molecule type" value="Genomic_DNA"/>
</dbReference>
<sequence>MSNPCLALLNSVLAVRVNSAVNEFVLRTQDLISTGVTDDRFTQLVSLASRHVPRQMLAPSREEDQLAAALIPGWSLAAWSLLDLVRVSFVLSRHDLADADFPPKFNQWFRFADEGEACAYYRSLCLLPQPEQHLWRAAEGCRTNMRSVFAAVACGSPYAFLHFDSLVWNQMLLKALFIGEPLTGIYGFNKRTTPELIAMVNDYIDERRSAGRDIPADAQLLLA</sequence>
<accession>A0A266Q9S9</accession>
<evidence type="ECO:0000313" key="1">
    <source>
        <dbReference type="EMBL" id="OZY86602.1"/>
    </source>
</evidence>
<name>A0A266Q9S9_9GAMM</name>
<organism evidence="1 2">
    <name type="scientific">Cellvibrio mixtus</name>
    <dbReference type="NCBI Taxonomy" id="39650"/>
    <lineage>
        <taxon>Bacteria</taxon>
        <taxon>Pseudomonadati</taxon>
        <taxon>Pseudomonadota</taxon>
        <taxon>Gammaproteobacteria</taxon>
        <taxon>Cellvibrionales</taxon>
        <taxon>Cellvibrionaceae</taxon>
        <taxon>Cellvibrio</taxon>
    </lineage>
</organism>
<evidence type="ECO:0000313" key="2">
    <source>
        <dbReference type="Proteomes" id="UP000216101"/>
    </source>
</evidence>